<comment type="caution">
    <text evidence="1">Lacks conserved residue(s) required for the propagation of feature annotation.</text>
</comment>
<evidence type="ECO:0000313" key="5">
    <source>
        <dbReference type="Proteomes" id="UP000565078"/>
    </source>
</evidence>
<dbReference type="HAMAP" id="MF_02096">
    <property type="entry name" value="Nre"/>
    <property type="match status" value="1"/>
</dbReference>
<evidence type="ECO:0000313" key="4">
    <source>
        <dbReference type="EMBL" id="HIH10239.1"/>
    </source>
</evidence>
<comment type="function">
    <text evidence="1">Involved in DNA damage repair.</text>
</comment>
<dbReference type="InterPro" id="IPR033167">
    <property type="entry name" value="Nre"/>
</dbReference>
<organism evidence="4 5">
    <name type="scientific">Candidatus Iainarchaeum sp</name>
    <dbReference type="NCBI Taxonomy" id="3101447"/>
    <lineage>
        <taxon>Archaea</taxon>
        <taxon>Candidatus Iainarchaeota</taxon>
        <taxon>Candidatus Iainarchaeia</taxon>
        <taxon>Candidatus Iainarchaeales</taxon>
        <taxon>Candidatus Iainarchaeaceae</taxon>
        <taxon>Candidatus Iainarchaeum</taxon>
    </lineage>
</organism>
<gene>
    <name evidence="4" type="ORF">HA254_06260</name>
</gene>
<name>A0A7J4J187_9ARCH</name>
<sequence length="419" mass="46734">MHAKIGNLIPSPQVCVRCKGRLWCGPKCFILDRFEKRRAAVCSVQGGSLRSSSPPGVFVSWTGYPKVNLSPMAPVLEEGDAWLFDDTDKWFGLSAEKIISFRENLVRGNIAVDVSRAAGPDYRLLEIQETLMAKKPVGIEMQLDGSPAIRGASFSDFHAPMGPQAGLKKFALTENPCVNPKIERLVSDTDAKSLDAIVELYRGGVGVNQLHKVLSAGMLGLGRKRKFVPTRWSIVAVDSLLSGHFIEEEIKYFPKISGFELFCSNYLENYFYVILMPREWSYELMEVYKPGASWNAGSAEPRFSVDCEFYGGRKSYALNTAGGYYAVRMAIAEYLHKKKLQATAVVFREIGDCGLPSVGVWKCRECVRDALGKKPLIFSDLGLTLGYLETKLTIPLRFWLKNSAVLDNALRQKRLTDFP</sequence>
<feature type="domain" description="Archaeal Nre N-terminal" evidence="2">
    <location>
        <begin position="26"/>
        <end position="295"/>
    </location>
</feature>
<dbReference type="InterPro" id="IPR006978">
    <property type="entry name" value="Nre_N"/>
</dbReference>
<dbReference type="PANTHER" id="PTHR38136:SF2">
    <property type="entry name" value="DNA REPAIR PROTEIN"/>
    <property type="match status" value="1"/>
</dbReference>
<protein>
    <recommendedName>
        <fullName evidence="1">DNA repair protein</fullName>
    </recommendedName>
</protein>
<dbReference type="AlphaFoldDB" id="A0A7J4J187"/>
<dbReference type="PANTHER" id="PTHR38136">
    <property type="entry name" value="DNA REPAIR PROTEIN"/>
    <property type="match status" value="1"/>
</dbReference>
<dbReference type="Pfam" id="PF04894">
    <property type="entry name" value="Nre_N"/>
    <property type="match status" value="1"/>
</dbReference>
<evidence type="ECO:0000259" key="3">
    <source>
        <dbReference type="Pfam" id="PF04895"/>
    </source>
</evidence>
<dbReference type="EMBL" id="DUGC01000098">
    <property type="protein sequence ID" value="HIH10239.1"/>
    <property type="molecule type" value="Genomic_DNA"/>
</dbReference>
<dbReference type="Proteomes" id="UP000565078">
    <property type="component" value="Unassembled WGS sequence"/>
</dbReference>
<keyword evidence="1" id="KW-0227">DNA damage</keyword>
<comment type="similarity">
    <text evidence="1">Belongs to the Nre family.</text>
</comment>
<keyword evidence="1" id="KW-0234">DNA repair</keyword>
<accession>A0A7J4J187</accession>
<reference evidence="5" key="1">
    <citation type="journal article" date="2020" name="bioRxiv">
        <title>A rank-normalized archaeal taxonomy based on genome phylogeny resolves widespread incomplete and uneven classifications.</title>
        <authorList>
            <person name="Rinke C."/>
            <person name="Chuvochina M."/>
            <person name="Mussig A.J."/>
            <person name="Chaumeil P.-A."/>
            <person name="Waite D.W."/>
            <person name="Whitman W.B."/>
            <person name="Parks D.H."/>
            <person name="Hugenholtz P."/>
        </authorList>
    </citation>
    <scope>NUCLEOTIDE SEQUENCE [LARGE SCALE GENOMIC DNA]</scope>
</reference>
<dbReference type="InterPro" id="IPR006979">
    <property type="entry name" value="Nre_C"/>
</dbReference>
<proteinExistence type="inferred from homology"/>
<dbReference type="Pfam" id="PF04895">
    <property type="entry name" value="Nre_C"/>
    <property type="match status" value="1"/>
</dbReference>
<comment type="caution">
    <text evidence="4">The sequence shown here is derived from an EMBL/GenBank/DDBJ whole genome shotgun (WGS) entry which is preliminary data.</text>
</comment>
<evidence type="ECO:0000259" key="2">
    <source>
        <dbReference type="Pfam" id="PF04894"/>
    </source>
</evidence>
<dbReference type="GO" id="GO:0006281">
    <property type="term" value="P:DNA repair"/>
    <property type="evidence" value="ECO:0007669"/>
    <property type="project" value="UniProtKB-UniRule"/>
</dbReference>
<feature type="domain" description="Archaeal Nre C-terminal" evidence="3">
    <location>
        <begin position="310"/>
        <end position="418"/>
    </location>
</feature>
<evidence type="ECO:0000256" key="1">
    <source>
        <dbReference type="HAMAP-Rule" id="MF_02096"/>
    </source>
</evidence>